<dbReference type="InterPro" id="IPR038352">
    <property type="entry name" value="Imelysin_sf"/>
</dbReference>
<dbReference type="Gene3D" id="1.20.1420.20">
    <property type="entry name" value="M75 peptidase, HXXE motif"/>
    <property type="match status" value="1"/>
</dbReference>
<evidence type="ECO:0000256" key="4">
    <source>
        <dbReference type="ARBA" id="ARBA00022729"/>
    </source>
</evidence>
<proteinExistence type="inferred from homology"/>
<dbReference type="Proteomes" id="UP000832011">
    <property type="component" value="Chromosome"/>
</dbReference>
<dbReference type="InterPro" id="IPR053377">
    <property type="entry name" value="Iron_uptake_EfeM/EfeO"/>
</dbReference>
<reference evidence="8 9" key="1">
    <citation type="journal article" date="2022" name="Res Sq">
        <title>Evolution of multicellular longitudinally dividing oral cavity symbionts (Neisseriaceae).</title>
        <authorList>
            <person name="Nyongesa S."/>
            <person name="Weber P."/>
            <person name="Bernet E."/>
            <person name="Pullido F."/>
            <person name="Nieckarz M."/>
            <person name="Delaby M."/>
            <person name="Nieves C."/>
            <person name="Viehboeck T."/>
            <person name="Krause N."/>
            <person name="Rivera-Millot A."/>
            <person name="Nakamura A."/>
            <person name="Vischer N."/>
            <person name="VanNieuwenhze M."/>
            <person name="Brun Y."/>
            <person name="Cava F."/>
            <person name="Bulgheresi S."/>
            <person name="Veyrier F."/>
        </authorList>
    </citation>
    <scope>NUCLEOTIDE SEQUENCE [LARGE SCALE GENOMIC DNA]</scope>
    <source>
        <strain evidence="8 9">SN4</strain>
    </source>
</reference>
<dbReference type="PANTHER" id="PTHR39192:SF1">
    <property type="entry name" value="IRON UPTAKE SYSTEM COMPONENT EFEO"/>
    <property type="match status" value="1"/>
</dbReference>
<evidence type="ECO:0000313" key="9">
    <source>
        <dbReference type="Proteomes" id="UP000832011"/>
    </source>
</evidence>
<dbReference type="NCBIfam" id="NF007697">
    <property type="entry name" value="PRK10378.1"/>
    <property type="match status" value="1"/>
</dbReference>
<dbReference type="InterPro" id="IPR034981">
    <property type="entry name" value="Imelysin-like_EfeO/Algp7"/>
</dbReference>
<dbReference type="InterPro" id="IPR018976">
    <property type="entry name" value="Imelysin-like"/>
</dbReference>
<dbReference type="EMBL" id="CP091511">
    <property type="protein sequence ID" value="UOO88599.1"/>
    <property type="molecule type" value="Genomic_DNA"/>
</dbReference>
<keyword evidence="4 5" id="KW-0732">Signal</keyword>
<dbReference type="PROSITE" id="PS51257">
    <property type="entry name" value="PROKAR_LIPOPROTEIN"/>
    <property type="match status" value="1"/>
</dbReference>
<evidence type="ECO:0000259" key="6">
    <source>
        <dbReference type="Pfam" id="PF09375"/>
    </source>
</evidence>
<feature type="domain" description="Imelysin-like" evidence="6">
    <location>
        <begin position="154"/>
        <end position="385"/>
    </location>
</feature>
<evidence type="ECO:0000256" key="1">
    <source>
        <dbReference type="ARBA" id="ARBA00004418"/>
    </source>
</evidence>
<dbReference type="InterPro" id="IPR028096">
    <property type="entry name" value="EfeO_Cupredoxin"/>
</dbReference>
<dbReference type="RefSeq" id="WP_058357712.1">
    <property type="nucleotide sequence ID" value="NZ_CABKVG010000010.1"/>
</dbReference>
<sequence length="393" mass="42374">MKLFTLSPIALGLSAALLLSACGGEQAAKPADTQAASGAAAAPAAGGEVQVAVDDKQCQPMELTVPAGKTTFVVKNNSMKALEWEILKGVMIVDERENIAPGLTQKLTVTLQPGEYEITCGLLSNPRGKLIVTENAGFKADAKTTEIAALAEPLSAYKTYVQEEMKQLVAKTEAFTAAVKAGDAEKAKSLYADTRTHYERIEPIAELFAELDASIDARADAFETQEKDPNFTGFHRLEYALWSQKNIKDMGPIADKLLADVKTLQTEIDNLGFPPSKVVGGAAALVEEVAAGKITGEEERYSHTDLSDFYANMEGSQKIVDLFRPQIEAKDPDLLKKVDAQFKIVDDILIKYKQGNGFKTYDALSDADRTALKAPVQTLAEELAKLRGTLGLD</sequence>
<accession>A0ABY4DYJ6</accession>
<name>A0ABY4DYJ6_9NEIS</name>
<dbReference type="NCBIfam" id="NF041757">
    <property type="entry name" value="EfeO"/>
    <property type="match status" value="1"/>
</dbReference>
<dbReference type="Gene3D" id="2.60.40.420">
    <property type="entry name" value="Cupredoxins - blue copper proteins"/>
    <property type="match status" value="1"/>
</dbReference>
<gene>
    <name evidence="8" type="primary">efeO</name>
    <name evidence="8" type="ORF">LVJ82_14170</name>
</gene>
<feature type="chain" id="PRO_5046328898" evidence="5">
    <location>
        <begin position="28"/>
        <end position="393"/>
    </location>
</feature>
<evidence type="ECO:0000256" key="3">
    <source>
        <dbReference type="ARBA" id="ARBA00005989"/>
    </source>
</evidence>
<evidence type="ECO:0000259" key="7">
    <source>
        <dbReference type="Pfam" id="PF13473"/>
    </source>
</evidence>
<evidence type="ECO:0000256" key="2">
    <source>
        <dbReference type="ARBA" id="ARBA00004459"/>
    </source>
</evidence>
<dbReference type="Pfam" id="PF13473">
    <property type="entry name" value="Cupredoxin_1"/>
    <property type="match status" value="1"/>
</dbReference>
<comment type="similarity">
    <text evidence="3">Belongs to the EfeM/EfeO family.</text>
</comment>
<keyword evidence="9" id="KW-1185">Reference proteome</keyword>
<dbReference type="InterPro" id="IPR008972">
    <property type="entry name" value="Cupredoxin"/>
</dbReference>
<dbReference type="Pfam" id="PF09375">
    <property type="entry name" value="Peptidase_M75"/>
    <property type="match status" value="1"/>
</dbReference>
<organism evidence="8 9">
    <name type="scientific">Vitreoscilla massiliensis</name>
    <dbReference type="NCBI Taxonomy" id="1689272"/>
    <lineage>
        <taxon>Bacteria</taxon>
        <taxon>Pseudomonadati</taxon>
        <taxon>Pseudomonadota</taxon>
        <taxon>Betaproteobacteria</taxon>
        <taxon>Neisseriales</taxon>
        <taxon>Neisseriaceae</taxon>
        <taxon>Vitreoscilla</taxon>
    </lineage>
</organism>
<evidence type="ECO:0000313" key="8">
    <source>
        <dbReference type="EMBL" id="UOO88599.1"/>
    </source>
</evidence>
<feature type="domain" description="EfeO-type cupredoxin-like" evidence="7">
    <location>
        <begin position="39"/>
        <end position="132"/>
    </location>
</feature>
<protein>
    <submittedName>
        <fullName evidence="8">Iron uptake system protein EfeO</fullName>
    </submittedName>
</protein>
<dbReference type="PANTHER" id="PTHR39192">
    <property type="entry name" value="IRON UPTAKE SYSTEM COMPONENT EFEO"/>
    <property type="match status" value="1"/>
</dbReference>
<dbReference type="InterPro" id="IPR050894">
    <property type="entry name" value="EfeM/EfeO_iron_uptake"/>
</dbReference>
<evidence type="ECO:0000256" key="5">
    <source>
        <dbReference type="SAM" id="SignalP"/>
    </source>
</evidence>
<comment type="subcellular location">
    <subcellularLocation>
        <location evidence="2">Cell outer membrane</location>
        <topology evidence="2">Lipid-anchor</topology>
    </subcellularLocation>
    <subcellularLocation>
        <location evidence="1">Periplasm</location>
    </subcellularLocation>
</comment>
<dbReference type="SUPFAM" id="SSF49503">
    <property type="entry name" value="Cupredoxins"/>
    <property type="match status" value="1"/>
</dbReference>
<feature type="signal peptide" evidence="5">
    <location>
        <begin position="1"/>
        <end position="27"/>
    </location>
</feature>
<dbReference type="CDD" id="cd14656">
    <property type="entry name" value="Imelysin-like_EfeO"/>
    <property type="match status" value="1"/>
</dbReference>